<evidence type="ECO:0000256" key="2">
    <source>
        <dbReference type="ARBA" id="ARBA00022884"/>
    </source>
</evidence>
<dbReference type="SUPFAM" id="SSF54928">
    <property type="entry name" value="RNA-binding domain, RBD"/>
    <property type="match status" value="1"/>
</dbReference>
<dbReference type="InterPro" id="IPR035979">
    <property type="entry name" value="RBD_domain_sf"/>
</dbReference>
<dbReference type="PROSITE" id="PS01159">
    <property type="entry name" value="WW_DOMAIN_1"/>
    <property type="match status" value="1"/>
</dbReference>
<dbReference type="SUPFAM" id="SSF50249">
    <property type="entry name" value="Nucleic acid-binding proteins"/>
    <property type="match status" value="1"/>
</dbReference>
<dbReference type="Pfam" id="PF00076">
    <property type="entry name" value="RRM_1"/>
    <property type="match status" value="1"/>
</dbReference>
<dbReference type="InterPro" id="IPR012340">
    <property type="entry name" value="NA-bd_OB-fold"/>
</dbReference>
<dbReference type="GO" id="GO:0003723">
    <property type="term" value="F:RNA binding"/>
    <property type="evidence" value="ECO:0007669"/>
    <property type="project" value="UniProtKB-UniRule"/>
</dbReference>
<dbReference type="PRINTS" id="PR00961">
    <property type="entry name" value="HUDSXLRNA"/>
</dbReference>
<accession>A0A7S3VVM7</accession>
<reference evidence="7" key="1">
    <citation type="submission" date="2021-01" db="EMBL/GenBank/DDBJ databases">
        <authorList>
            <person name="Corre E."/>
            <person name="Pelletier E."/>
            <person name="Niang G."/>
            <person name="Scheremetjew M."/>
            <person name="Finn R."/>
            <person name="Kale V."/>
            <person name="Holt S."/>
            <person name="Cochrane G."/>
            <person name="Meng A."/>
            <person name="Brown T."/>
            <person name="Cohen L."/>
        </authorList>
    </citation>
    <scope>NUCLEOTIDE SEQUENCE</scope>
    <source>
        <strain evidence="7">SPMC142</strain>
    </source>
</reference>
<dbReference type="Gene3D" id="3.30.70.330">
    <property type="match status" value="1"/>
</dbReference>
<evidence type="ECO:0000313" key="7">
    <source>
        <dbReference type="EMBL" id="CAE0519255.1"/>
    </source>
</evidence>
<dbReference type="Pfam" id="PF00397">
    <property type="entry name" value="WW"/>
    <property type="match status" value="1"/>
</dbReference>
<dbReference type="InterPro" id="IPR002059">
    <property type="entry name" value="CSP_DNA-bd"/>
</dbReference>
<dbReference type="Gene3D" id="2.40.50.140">
    <property type="entry name" value="Nucleic acid-binding proteins"/>
    <property type="match status" value="1"/>
</dbReference>
<dbReference type="SMART" id="SM00360">
    <property type="entry name" value="RRM"/>
    <property type="match status" value="1"/>
</dbReference>
<dbReference type="InterPro" id="IPR002343">
    <property type="entry name" value="Hud_Sxl_RNA"/>
</dbReference>
<dbReference type="SUPFAM" id="SSF51045">
    <property type="entry name" value="WW domain"/>
    <property type="match status" value="1"/>
</dbReference>
<dbReference type="CDD" id="cd04458">
    <property type="entry name" value="CSP_CDS"/>
    <property type="match status" value="1"/>
</dbReference>
<evidence type="ECO:0000256" key="1">
    <source>
        <dbReference type="ARBA" id="ARBA00022737"/>
    </source>
</evidence>
<sequence>MATLAQGAFAAQGFGAAAFAGAGIGMAAIAPDAPPTGAEYPANQPVMGKVKVWRVDKGFGFLTAEHGGPDVFVHKNQLTDGQALETGACVIFQCRFNPSRGKYEATTCSGAIGGGASAAPDAAAAAGPANFGGTDNCFVAGMPMHFDEAQVREMFSHYGAVKQCKVLPDQPGKNDKAALVRFQDEAQAQWMVANLNGQVLTGMTTPITVRFAGDRGAGAAAPMGGGYGKMGGGPVMDNRFNPYGGGNAAQAALYGVAPPPAAAMQPMAAAAPQLDLAGALSQLLPALQQNPQLAQTLQGIQGLSGLTGLMGSAAPAAAAPAAAPVMQAMVGLTAPASGLDQQLLLQQQAPAADASGGTWLEAADPTTGQTYYYHSVTRETRWEKPN</sequence>
<proteinExistence type="predicted"/>
<dbReference type="GO" id="GO:1990904">
    <property type="term" value="C:ribonucleoprotein complex"/>
    <property type="evidence" value="ECO:0007669"/>
    <property type="project" value="InterPro"/>
</dbReference>
<keyword evidence="1" id="KW-0677">Repeat</keyword>
<name>A0A7S3VVM7_9SPIT</name>
<keyword evidence="2 3" id="KW-0694">RNA-binding</keyword>
<evidence type="ECO:0000259" key="4">
    <source>
        <dbReference type="PROSITE" id="PS50020"/>
    </source>
</evidence>
<dbReference type="PROSITE" id="PS50102">
    <property type="entry name" value="RRM"/>
    <property type="match status" value="1"/>
</dbReference>
<dbReference type="PROSITE" id="PS50020">
    <property type="entry name" value="WW_DOMAIN_2"/>
    <property type="match status" value="1"/>
</dbReference>
<organism evidence="7">
    <name type="scientific">Strombidinopsis acuminata</name>
    <dbReference type="NCBI Taxonomy" id="141414"/>
    <lineage>
        <taxon>Eukaryota</taxon>
        <taxon>Sar</taxon>
        <taxon>Alveolata</taxon>
        <taxon>Ciliophora</taxon>
        <taxon>Intramacronucleata</taxon>
        <taxon>Spirotrichea</taxon>
        <taxon>Choreotrichia</taxon>
        <taxon>Choreotrichida</taxon>
        <taxon>Strombidinopsidae</taxon>
        <taxon>Strombidinopsis</taxon>
    </lineage>
</organism>
<evidence type="ECO:0000259" key="5">
    <source>
        <dbReference type="PROSITE" id="PS50102"/>
    </source>
</evidence>
<evidence type="ECO:0000256" key="3">
    <source>
        <dbReference type="PROSITE-ProRule" id="PRU00176"/>
    </source>
</evidence>
<dbReference type="InterPro" id="IPR000504">
    <property type="entry name" value="RRM_dom"/>
</dbReference>
<dbReference type="PROSITE" id="PS51857">
    <property type="entry name" value="CSD_2"/>
    <property type="match status" value="1"/>
</dbReference>
<dbReference type="EMBL" id="HBIQ01001488">
    <property type="protein sequence ID" value="CAE0519255.1"/>
    <property type="molecule type" value="Transcribed_RNA"/>
</dbReference>
<dbReference type="SMART" id="SM00357">
    <property type="entry name" value="CSP"/>
    <property type="match status" value="1"/>
</dbReference>
<gene>
    <name evidence="7" type="ORF">SACU0126_LOCUS615</name>
</gene>
<protein>
    <submittedName>
        <fullName evidence="7">Uncharacterized protein</fullName>
    </submittedName>
</protein>
<feature type="domain" description="CSD" evidence="6">
    <location>
        <begin position="45"/>
        <end position="110"/>
    </location>
</feature>
<dbReference type="CDD" id="cd00201">
    <property type="entry name" value="WW"/>
    <property type="match status" value="1"/>
</dbReference>
<dbReference type="InterPro" id="IPR011129">
    <property type="entry name" value="CSD"/>
</dbReference>
<dbReference type="InterPro" id="IPR001202">
    <property type="entry name" value="WW_dom"/>
</dbReference>
<dbReference type="InterPro" id="IPR036020">
    <property type="entry name" value="WW_dom_sf"/>
</dbReference>
<dbReference type="AlphaFoldDB" id="A0A7S3VVM7"/>
<dbReference type="Pfam" id="PF00313">
    <property type="entry name" value="CSD"/>
    <property type="match status" value="1"/>
</dbReference>
<feature type="domain" description="RRM" evidence="5">
    <location>
        <begin position="135"/>
        <end position="214"/>
    </location>
</feature>
<feature type="domain" description="WW" evidence="4">
    <location>
        <begin position="359"/>
        <end position="386"/>
    </location>
</feature>
<evidence type="ECO:0000259" key="6">
    <source>
        <dbReference type="PROSITE" id="PS51857"/>
    </source>
</evidence>
<dbReference type="InterPro" id="IPR012677">
    <property type="entry name" value="Nucleotide-bd_a/b_plait_sf"/>
</dbReference>
<dbReference type="Gene3D" id="2.20.70.10">
    <property type="match status" value="1"/>
</dbReference>